<dbReference type="STRING" id="7395.A0A1A9VI21"/>
<comment type="similarity">
    <text evidence="9">Belongs to the SLP1 family.</text>
</comment>
<feature type="compositionally biased region" description="Basic and acidic residues" evidence="12">
    <location>
        <begin position="949"/>
        <end position="958"/>
    </location>
</feature>
<dbReference type="Proteomes" id="UP000078200">
    <property type="component" value="Unassembled WGS sequence"/>
</dbReference>
<feature type="region of interest" description="Disordered" evidence="12">
    <location>
        <begin position="997"/>
        <end position="1026"/>
    </location>
</feature>
<dbReference type="GO" id="GO:0034975">
    <property type="term" value="P:protein folding in endoplasmic reticulum"/>
    <property type="evidence" value="ECO:0007669"/>
    <property type="project" value="TreeGrafter"/>
</dbReference>
<dbReference type="VEuPathDB" id="VectorBase:GAUT038132"/>
<feature type="region of interest" description="Disordered" evidence="12">
    <location>
        <begin position="1219"/>
        <end position="1245"/>
    </location>
</feature>
<protein>
    <recommendedName>
        <fullName evidence="14">SUN domain-containing protein</fullName>
    </recommendedName>
</protein>
<name>A0A1A9VI21_GLOAU</name>
<evidence type="ECO:0000256" key="13">
    <source>
        <dbReference type="SAM" id="Phobius"/>
    </source>
</evidence>
<dbReference type="PANTHER" id="PTHR12953">
    <property type="entry name" value="MEMBRANE PROTEIN CH1 RELATED"/>
    <property type="match status" value="1"/>
</dbReference>
<keyword evidence="3" id="KW-0732">Signal</keyword>
<keyword evidence="6 13" id="KW-0472">Membrane</keyword>
<keyword evidence="11" id="KW-0175">Coiled coil</keyword>
<dbReference type="SUPFAM" id="SSF49785">
    <property type="entry name" value="Galactose-binding domain-like"/>
    <property type="match status" value="1"/>
</dbReference>
<proteinExistence type="inferred from homology"/>
<comment type="subunit">
    <text evidence="10">Interacts with EMP65.</text>
</comment>
<dbReference type="EnsemblMetazoa" id="GAUT038132-RA">
    <property type="protein sequence ID" value="GAUT038132-PA"/>
    <property type="gene ID" value="GAUT038132"/>
</dbReference>
<reference evidence="15" key="1">
    <citation type="submission" date="2020-05" db="UniProtKB">
        <authorList>
            <consortium name="EnsemblMetazoa"/>
        </authorList>
    </citation>
    <scope>IDENTIFICATION</scope>
    <source>
        <strain evidence="15">TTRI</strain>
    </source>
</reference>
<dbReference type="Pfam" id="PF07738">
    <property type="entry name" value="Sad1_UNC"/>
    <property type="match status" value="1"/>
</dbReference>
<feature type="region of interest" description="Disordered" evidence="12">
    <location>
        <begin position="1053"/>
        <end position="1089"/>
    </location>
</feature>
<evidence type="ECO:0000256" key="6">
    <source>
        <dbReference type="ARBA" id="ARBA00023136"/>
    </source>
</evidence>
<evidence type="ECO:0000256" key="9">
    <source>
        <dbReference type="ARBA" id="ARBA00061226"/>
    </source>
</evidence>
<feature type="region of interest" description="Disordered" evidence="12">
    <location>
        <begin position="1133"/>
        <end position="1173"/>
    </location>
</feature>
<evidence type="ECO:0000256" key="10">
    <source>
        <dbReference type="ARBA" id="ARBA00064635"/>
    </source>
</evidence>
<dbReference type="FunFam" id="2.60.120.260:FF:000099">
    <property type="entry name" value="Uncharacterized protein, isoform C"/>
    <property type="match status" value="1"/>
</dbReference>
<organism evidence="15 16">
    <name type="scientific">Glossina austeni</name>
    <name type="common">Savannah tsetse fly</name>
    <dbReference type="NCBI Taxonomy" id="7395"/>
    <lineage>
        <taxon>Eukaryota</taxon>
        <taxon>Metazoa</taxon>
        <taxon>Ecdysozoa</taxon>
        <taxon>Arthropoda</taxon>
        <taxon>Hexapoda</taxon>
        <taxon>Insecta</taxon>
        <taxon>Pterygota</taxon>
        <taxon>Neoptera</taxon>
        <taxon>Endopterygota</taxon>
        <taxon>Diptera</taxon>
        <taxon>Brachycera</taxon>
        <taxon>Muscomorpha</taxon>
        <taxon>Hippoboscoidea</taxon>
        <taxon>Glossinidae</taxon>
        <taxon>Glossina</taxon>
    </lineage>
</organism>
<evidence type="ECO:0000256" key="2">
    <source>
        <dbReference type="ARBA" id="ARBA00022692"/>
    </source>
</evidence>
<keyword evidence="7" id="KW-0325">Glycoprotein</keyword>
<feature type="domain" description="SUN" evidence="14">
    <location>
        <begin position="215"/>
        <end position="375"/>
    </location>
</feature>
<keyword evidence="5 13" id="KW-1133">Transmembrane helix</keyword>
<evidence type="ECO:0000256" key="8">
    <source>
        <dbReference type="ARBA" id="ARBA00046288"/>
    </source>
</evidence>
<feature type="compositionally biased region" description="Low complexity" evidence="12">
    <location>
        <begin position="1315"/>
        <end position="1339"/>
    </location>
</feature>
<evidence type="ECO:0000256" key="1">
    <source>
        <dbReference type="ARBA" id="ARBA00004389"/>
    </source>
</evidence>
<accession>A0A1A9VI21</accession>
<feature type="region of interest" description="Disordered" evidence="12">
    <location>
        <begin position="1315"/>
        <end position="1364"/>
    </location>
</feature>
<evidence type="ECO:0000259" key="14">
    <source>
        <dbReference type="PROSITE" id="PS51469"/>
    </source>
</evidence>
<evidence type="ECO:0000256" key="7">
    <source>
        <dbReference type="ARBA" id="ARBA00023180"/>
    </source>
</evidence>
<evidence type="ECO:0000256" key="3">
    <source>
        <dbReference type="ARBA" id="ARBA00022729"/>
    </source>
</evidence>
<dbReference type="InterPro" id="IPR012919">
    <property type="entry name" value="SUN_dom"/>
</dbReference>
<evidence type="ECO:0000256" key="11">
    <source>
        <dbReference type="SAM" id="Coils"/>
    </source>
</evidence>
<dbReference type="PANTHER" id="PTHR12953:SF0">
    <property type="entry name" value="SUN DOMAIN-CONTAINING OSSIFICATION FACTOR"/>
    <property type="match status" value="1"/>
</dbReference>
<keyword evidence="2 13" id="KW-0812">Transmembrane</keyword>
<sequence>MFIQILTNFVSCEFKKIKTNLTMFLIFFWIIWFSQILAISTMFLSLPDINEIPMATVTELPIEVLPSIKPLESIIVSNEQNKVIADDRTNQTSDIIEGSSQETLKDEQIIKINDSGGGGIETVGDTPPAIQEISATDFENIPMSPINDSVDINLSKPQAKPDLIEQQNISQTVVKLKQVNLSSEEIPIPVFSEWTQKQMEAAEKQALEQEQTFNNSAQRKNNTSSNGKIPLMKIRSKNYASPDCGAKIISSNADASSTGAVLSSSKDEYMLSPCGNRIWFVVELCEAIQAQRIDLANFELFSSSPKNFTVAVSNRFPSRDWSNVGRFIAEDKRTVQSFELHPHLFGKFVRVDIHSHYSKEHFCPVSLFRVFGTSEFEAFETEDHLNDELDDFDDDFLLEQAHNKNSENNLFKSASDAVLSIVKKAAEVLVKPTNNENHTAIVRQEFAICQTPMHGYFNCAACNSILVERINNALSCEVDQLKHLLLNIQLKNDLLTTGVCSKLYGIGTQTKHSIEKDMKKSYYINMLPAEYVGALCQLIAIRGNLDKTAIEALQENSTNEEQGELPLNLTIDKKLKSGDIKLLEKTQKKLINPNTSLPANTEALDIGIANSHLVTESAIEDVQQLPKPNELESLDDITSTTLEPETTRKPPHIPDVNIFNVPAADEIVETEIPINSMEAANSAEQTIITTTTATTITATTDTITMATTTSNSASHVDSIGAVVPIKSEEDSNSWDNIENLLTSANVPSTVGAGSSSGSPHQNGINLQHKIPSSPQSESIFIRLSNRIKALERNMSLSGQYLEELSRRYKKQVEELQQSLTQQIQIVRTLEEQNRRNYELEQLYALHNARLKEQLDDLTLQVHACIVVIIFVGAFVFLVLMVGILLYRSMRRDTKHIRALQDSEGKRKTESNTIANAKKIHRRKSFEDFSDRQHYQNKDDGNKSMGDNASDSKQRRPSEEAMLIIKDSKDEKSSGRDETLIHALRQRKISVCYDSHSLLSAGSASGPKSTNKRRSEKHSWPNSIQSQQKAWHHLEELSSREVIGDSCKVPLARLKKPPLANGGFKNQKKKREQQNIKRPESAPSECLAPQPTHEISTLLSVDDAKTVNYNETLMLDEGDLDNFIPNTDLVYNEFMPEGPRGHQCNPSNLQANNPASKKPSKLESTTSMNKKSRRLSSPAFFKSPFTKSLKGKISTNKSNAAHESTSWEWYRLKKSASSSSATQNSNTFVRNSPNASLDSSSLSEINFPTNSTENSFRILEEAILSSGESAITSSQCKNIPHTNNKSLNAIDGVSQAGGIRTTGAVTGGIVRSISSGISSSASSSNSNRSTSSNSNSSSNQSKKKNRTFNKIFRKRKTLENHSEHF</sequence>
<keyword evidence="16" id="KW-1185">Reference proteome</keyword>
<feature type="compositionally biased region" description="Basic and acidic residues" evidence="12">
    <location>
        <begin position="925"/>
        <end position="941"/>
    </location>
</feature>
<feature type="compositionally biased region" description="Basic and acidic residues" evidence="12">
    <location>
        <begin position="965"/>
        <end position="976"/>
    </location>
</feature>
<dbReference type="InterPro" id="IPR008979">
    <property type="entry name" value="Galactose-bd-like_sf"/>
</dbReference>
<evidence type="ECO:0000256" key="12">
    <source>
        <dbReference type="SAM" id="MobiDB-lite"/>
    </source>
</evidence>
<feature type="transmembrane region" description="Helical" evidence="13">
    <location>
        <begin position="21"/>
        <end position="44"/>
    </location>
</feature>
<dbReference type="InterPro" id="IPR045120">
    <property type="entry name" value="Suco/Slp1-like"/>
</dbReference>
<dbReference type="PROSITE" id="PS51469">
    <property type="entry name" value="SUN"/>
    <property type="match status" value="1"/>
</dbReference>
<feature type="region of interest" description="Disordered" evidence="12">
    <location>
        <begin position="925"/>
        <end position="976"/>
    </location>
</feature>
<feature type="coiled-coil region" evidence="11">
    <location>
        <begin position="801"/>
        <end position="832"/>
    </location>
</feature>
<feature type="compositionally biased region" description="Polar residues" evidence="12">
    <location>
        <begin position="1143"/>
        <end position="1154"/>
    </location>
</feature>
<evidence type="ECO:0000256" key="5">
    <source>
        <dbReference type="ARBA" id="ARBA00022989"/>
    </source>
</evidence>
<feature type="compositionally biased region" description="Basic residues" evidence="12">
    <location>
        <begin position="1340"/>
        <end position="1355"/>
    </location>
</feature>
<evidence type="ECO:0000313" key="15">
    <source>
        <dbReference type="EnsemblMetazoa" id="GAUT038132-PA"/>
    </source>
</evidence>
<keyword evidence="4" id="KW-0256">Endoplasmic reticulum</keyword>
<evidence type="ECO:0000256" key="4">
    <source>
        <dbReference type="ARBA" id="ARBA00022824"/>
    </source>
</evidence>
<feature type="transmembrane region" description="Helical" evidence="13">
    <location>
        <begin position="859"/>
        <end position="886"/>
    </location>
</feature>
<comment type="subcellular location">
    <subcellularLocation>
        <location evidence="8">Endomembrane system</location>
        <topology evidence="8">Single-pass type I membrane protein</topology>
    </subcellularLocation>
    <subcellularLocation>
        <location evidence="1">Endoplasmic reticulum membrane</location>
        <topology evidence="1">Single-pass membrane protein</topology>
    </subcellularLocation>
</comment>
<evidence type="ECO:0000313" key="16">
    <source>
        <dbReference type="Proteomes" id="UP000078200"/>
    </source>
</evidence>
<dbReference type="GO" id="GO:0005789">
    <property type="term" value="C:endoplasmic reticulum membrane"/>
    <property type="evidence" value="ECO:0007669"/>
    <property type="project" value="UniProtKB-SubCell"/>
</dbReference>